<dbReference type="AlphaFoldDB" id="A0A0M6WN49"/>
<reference evidence="3" key="2">
    <citation type="submission" date="2015-05" db="EMBL/GenBank/DDBJ databases">
        <authorList>
            <consortium name="Pathogen Informatics"/>
        </authorList>
    </citation>
    <scope>NUCLEOTIDE SEQUENCE [LARGE SCALE GENOMIC DNA]</scope>
    <source>
        <strain evidence="2 4">2789STDY5608863</strain>
        <strain evidence="3">M72</strain>
    </source>
</reference>
<dbReference type="EMBL" id="CYXV01000002">
    <property type="protein sequence ID" value="CUM80767.1"/>
    <property type="molecule type" value="Genomic_DNA"/>
</dbReference>
<evidence type="ECO:0000313" key="3">
    <source>
        <dbReference type="Proteomes" id="UP000049979"/>
    </source>
</evidence>
<proteinExistence type="predicted"/>
<organism evidence="1 3">
    <name type="scientific">Roseburia faecis</name>
    <dbReference type="NCBI Taxonomy" id="301302"/>
    <lineage>
        <taxon>Bacteria</taxon>
        <taxon>Bacillati</taxon>
        <taxon>Bacillota</taxon>
        <taxon>Clostridia</taxon>
        <taxon>Lachnospirales</taxon>
        <taxon>Lachnospiraceae</taxon>
        <taxon>Roseburia</taxon>
    </lineage>
</organism>
<dbReference type="STRING" id="301302.ERS852420_00835"/>
<dbReference type="RefSeq" id="WP_006859582.1">
    <property type="nucleotide sequence ID" value="NZ_CVRR01000019.1"/>
</dbReference>
<dbReference type="OrthoDB" id="9794137at2"/>
<evidence type="ECO:0000313" key="4">
    <source>
        <dbReference type="Proteomes" id="UP000095495"/>
    </source>
</evidence>
<keyword evidence="3" id="KW-1185">Reference proteome</keyword>
<evidence type="ECO:0000313" key="2">
    <source>
        <dbReference type="EMBL" id="CUM80767.1"/>
    </source>
</evidence>
<evidence type="ECO:0000313" key="1">
    <source>
        <dbReference type="EMBL" id="CRL37583.1"/>
    </source>
</evidence>
<sequence length="77" mass="9033">MVLSPKGEDKYEMKYVPEDFDRYDQGFFGRAKPEYIIVKGECLEKLKQQGYEMDCWQKGIPLAINNKHPDSIKLKGF</sequence>
<dbReference type="GeneID" id="61433807"/>
<dbReference type="Proteomes" id="UP000095495">
    <property type="component" value="Unassembled WGS sequence"/>
</dbReference>
<protein>
    <submittedName>
        <fullName evidence="1">Uncharacterized protein</fullName>
    </submittedName>
</protein>
<gene>
    <name evidence="2" type="ORF">ERS852420_00835</name>
    <name evidence="1" type="ORF">M72_04301</name>
</gene>
<dbReference type="Proteomes" id="UP000049979">
    <property type="component" value="Unassembled WGS sequence"/>
</dbReference>
<reference evidence="1" key="1">
    <citation type="submission" date="2015-05" db="EMBL/GenBank/DDBJ databases">
        <authorList>
            <person name="Wang D.B."/>
            <person name="Wang M."/>
        </authorList>
    </citation>
    <scope>NUCLEOTIDE SEQUENCE [LARGE SCALE GENOMIC DNA]</scope>
    <source>
        <strain evidence="1">M72</strain>
    </source>
</reference>
<name>A0A0M6WN49_9FIRM</name>
<accession>A0A0M6WN49</accession>
<dbReference type="EMBL" id="CVRR01000019">
    <property type="protein sequence ID" value="CRL37583.1"/>
    <property type="molecule type" value="Genomic_DNA"/>
</dbReference>